<dbReference type="InParanoid" id="A0A1S3JFE3"/>
<dbReference type="GeneID" id="106172626"/>
<comment type="similarity">
    <text evidence="2 5">Belongs to the CGI121/TPRKB family.</text>
</comment>
<reference evidence="7" key="1">
    <citation type="submission" date="2025-08" db="UniProtKB">
        <authorList>
            <consortium name="RefSeq"/>
        </authorList>
    </citation>
    <scope>IDENTIFICATION</scope>
    <source>
        <tissue evidence="7">Gonads</tissue>
    </source>
</reference>
<dbReference type="NCBIfam" id="NF011465">
    <property type="entry name" value="PRK14886.1-1"/>
    <property type="match status" value="1"/>
</dbReference>
<dbReference type="PANTHER" id="PTHR15840:SF10">
    <property type="entry name" value="EKC_KEOPS COMPLEX SUBUNIT TPRKB"/>
    <property type="match status" value="1"/>
</dbReference>
<sequence length="176" mass="19523">MGLKSYENFLGSNLTLSIVLYKDVRNLSEVRKLVIEGKFEAALIKPSVVVDPFQVLVAVNKAVHLHSNNKKYTRTLHSEILYSLAPSKNISDSYKKFGVTDQETSVLIVSLAEESTKPQDFLSVIQGQQVALESLPEFTDLDTVKKVYKIPDIELSIGTVLEAVVNRIASKDIVSL</sequence>
<evidence type="ECO:0000256" key="2">
    <source>
        <dbReference type="ARBA" id="ARBA00005546"/>
    </source>
</evidence>
<evidence type="ECO:0000256" key="5">
    <source>
        <dbReference type="RuleBase" id="RU004398"/>
    </source>
</evidence>
<comment type="subcellular location">
    <subcellularLocation>
        <location evidence="1">Nucleus</location>
    </subcellularLocation>
</comment>
<keyword evidence="4 5" id="KW-0539">Nucleus</keyword>
<dbReference type="OrthoDB" id="329139at2759"/>
<keyword evidence="3" id="KW-0819">tRNA processing</keyword>
<dbReference type="SUPFAM" id="SSF143870">
    <property type="entry name" value="PF0523-like"/>
    <property type="match status" value="1"/>
</dbReference>
<keyword evidence="6" id="KW-1185">Reference proteome</keyword>
<dbReference type="InterPro" id="IPR013926">
    <property type="entry name" value="CGI121/TPRKB"/>
</dbReference>
<evidence type="ECO:0000313" key="6">
    <source>
        <dbReference type="Proteomes" id="UP000085678"/>
    </source>
</evidence>
<protein>
    <submittedName>
        <fullName evidence="7">EKC/KEOPS complex subunit Tprkb</fullName>
    </submittedName>
</protein>
<dbReference type="InterPro" id="IPR036504">
    <property type="entry name" value="CGI121/TPRKB_sf"/>
</dbReference>
<dbReference type="PANTHER" id="PTHR15840">
    <property type="entry name" value="CGI-121 FAMILY MEMBER"/>
    <property type="match status" value="1"/>
</dbReference>
<dbReference type="Proteomes" id="UP000085678">
    <property type="component" value="Unplaced"/>
</dbReference>
<dbReference type="RefSeq" id="XP_013408871.1">
    <property type="nucleotide sequence ID" value="XM_013553417.2"/>
</dbReference>
<evidence type="ECO:0000256" key="1">
    <source>
        <dbReference type="ARBA" id="ARBA00004123"/>
    </source>
</evidence>
<name>A0A1S3JFE3_LINAN</name>
<gene>
    <name evidence="7" type="primary">LOC106172626</name>
</gene>
<dbReference type="STRING" id="7574.A0A1S3JFE3"/>
<dbReference type="AlphaFoldDB" id="A0A1S3JFE3"/>
<dbReference type="Gene3D" id="3.30.2380.10">
    <property type="entry name" value="CGI121/TPRKB"/>
    <property type="match status" value="1"/>
</dbReference>
<dbReference type="Pfam" id="PF08617">
    <property type="entry name" value="CGI-121"/>
    <property type="match status" value="1"/>
</dbReference>
<evidence type="ECO:0000256" key="3">
    <source>
        <dbReference type="ARBA" id="ARBA00022694"/>
    </source>
</evidence>
<dbReference type="GO" id="GO:0000408">
    <property type="term" value="C:EKC/KEOPS complex"/>
    <property type="evidence" value="ECO:0007669"/>
    <property type="project" value="TreeGrafter"/>
</dbReference>
<dbReference type="KEGG" id="lak:106172626"/>
<dbReference type="GO" id="GO:0002949">
    <property type="term" value="P:tRNA threonylcarbamoyladenosine modification"/>
    <property type="evidence" value="ECO:0007669"/>
    <property type="project" value="TreeGrafter"/>
</dbReference>
<dbReference type="GO" id="GO:0005829">
    <property type="term" value="C:cytosol"/>
    <property type="evidence" value="ECO:0007669"/>
    <property type="project" value="TreeGrafter"/>
</dbReference>
<organism evidence="6 7">
    <name type="scientific">Lingula anatina</name>
    <name type="common">Brachiopod</name>
    <name type="synonym">Lingula unguis</name>
    <dbReference type="NCBI Taxonomy" id="7574"/>
    <lineage>
        <taxon>Eukaryota</taxon>
        <taxon>Metazoa</taxon>
        <taxon>Spiralia</taxon>
        <taxon>Lophotrochozoa</taxon>
        <taxon>Brachiopoda</taxon>
        <taxon>Linguliformea</taxon>
        <taxon>Lingulata</taxon>
        <taxon>Lingulida</taxon>
        <taxon>Linguloidea</taxon>
        <taxon>Lingulidae</taxon>
        <taxon>Lingula</taxon>
    </lineage>
</organism>
<evidence type="ECO:0000256" key="4">
    <source>
        <dbReference type="ARBA" id="ARBA00023242"/>
    </source>
</evidence>
<dbReference type="GO" id="GO:0005634">
    <property type="term" value="C:nucleus"/>
    <property type="evidence" value="ECO:0007669"/>
    <property type="project" value="UniProtKB-SubCell"/>
</dbReference>
<accession>A0A1S3JFE3</accession>
<evidence type="ECO:0000313" key="7">
    <source>
        <dbReference type="RefSeq" id="XP_013408871.1"/>
    </source>
</evidence>
<proteinExistence type="inferred from homology"/>